<dbReference type="PROSITE" id="PS51706">
    <property type="entry name" value="G_ENGB"/>
    <property type="match status" value="1"/>
</dbReference>
<comment type="cofactor">
    <cofactor evidence="1">
        <name>Mg(2+)</name>
        <dbReference type="ChEBI" id="CHEBI:18420"/>
    </cofactor>
</comment>
<dbReference type="Proteomes" id="UP000786183">
    <property type="component" value="Unassembled WGS sequence"/>
</dbReference>
<evidence type="ECO:0000313" key="13">
    <source>
        <dbReference type="Proteomes" id="UP000786183"/>
    </source>
</evidence>
<gene>
    <name evidence="10" type="primary">engB</name>
    <name evidence="12" type="ORF">AVCANL283_00435</name>
</gene>
<feature type="domain" description="EngB-type G" evidence="11">
    <location>
        <begin position="22"/>
        <end position="191"/>
    </location>
</feature>
<keyword evidence="5 10" id="KW-0547">Nucleotide-binding</keyword>
<evidence type="ECO:0000256" key="6">
    <source>
        <dbReference type="ARBA" id="ARBA00022842"/>
    </source>
</evidence>
<reference evidence="12 13" key="1">
    <citation type="submission" date="2020-07" db="EMBL/GenBank/DDBJ databases">
        <title>Transfer of Campylobacter canadensis to the novel genus Avispirillum gen. nov., that also includes two novel species recovered from migratory waterfowl: Avispirillum anseris sp. nov. and Avispirillum brantae sp. nov.</title>
        <authorList>
            <person name="Miller W.G."/>
            <person name="Chapman M.H."/>
            <person name="Yee E."/>
            <person name="Inglis G.D."/>
        </authorList>
    </citation>
    <scope>NUCLEOTIDE SEQUENCE [LARGE SCALE GENOMIC DNA]</scope>
    <source>
        <strain evidence="12 13">L283</strain>
    </source>
</reference>
<keyword evidence="7 10" id="KW-0342">GTP-binding</keyword>
<comment type="similarity">
    <text evidence="2 10">Belongs to the TRAFAC class TrmE-Era-EngA-EngB-Septin-like GTPase superfamily. EngB GTPase family.</text>
</comment>
<dbReference type="InterPro" id="IPR006073">
    <property type="entry name" value="GTP-bd"/>
</dbReference>
<dbReference type="RefSeq" id="WP_172232314.1">
    <property type="nucleotide sequence ID" value="NZ_CP035946.1"/>
</dbReference>
<dbReference type="InterPro" id="IPR027417">
    <property type="entry name" value="P-loop_NTPase"/>
</dbReference>
<evidence type="ECO:0000313" key="12">
    <source>
        <dbReference type="EMBL" id="MBZ7986579.1"/>
    </source>
</evidence>
<evidence type="ECO:0000256" key="3">
    <source>
        <dbReference type="ARBA" id="ARBA00022618"/>
    </source>
</evidence>
<evidence type="ECO:0000256" key="9">
    <source>
        <dbReference type="ARBA" id="ARBA00023306"/>
    </source>
</evidence>
<keyword evidence="4" id="KW-0479">Metal-binding</keyword>
<dbReference type="CDD" id="cd01876">
    <property type="entry name" value="YihA_EngB"/>
    <property type="match status" value="1"/>
</dbReference>
<evidence type="ECO:0000256" key="2">
    <source>
        <dbReference type="ARBA" id="ARBA00009638"/>
    </source>
</evidence>
<organism evidence="12 13">
    <name type="scientific">Campylobacter canadensis</name>
    <dbReference type="NCBI Taxonomy" id="449520"/>
    <lineage>
        <taxon>Bacteria</taxon>
        <taxon>Pseudomonadati</taxon>
        <taxon>Campylobacterota</taxon>
        <taxon>Epsilonproteobacteria</taxon>
        <taxon>Campylobacterales</taxon>
        <taxon>Campylobacteraceae</taxon>
        <taxon>Campylobacter</taxon>
    </lineage>
</organism>
<dbReference type="InterPro" id="IPR030393">
    <property type="entry name" value="G_ENGB_dom"/>
</dbReference>
<evidence type="ECO:0000259" key="11">
    <source>
        <dbReference type="PROSITE" id="PS51706"/>
    </source>
</evidence>
<name>A0ABS7WP84_9BACT</name>
<keyword evidence="9 10" id="KW-0131">Cell cycle</keyword>
<comment type="function">
    <text evidence="10">Necessary for normal cell division and for the maintenance of normal septation.</text>
</comment>
<evidence type="ECO:0000256" key="5">
    <source>
        <dbReference type="ARBA" id="ARBA00022741"/>
    </source>
</evidence>
<keyword evidence="6" id="KW-0460">Magnesium</keyword>
<evidence type="ECO:0000256" key="7">
    <source>
        <dbReference type="ARBA" id="ARBA00023134"/>
    </source>
</evidence>
<keyword evidence="13" id="KW-1185">Reference proteome</keyword>
<dbReference type="PANTHER" id="PTHR11649">
    <property type="entry name" value="MSS1/TRME-RELATED GTP-BINDING PROTEIN"/>
    <property type="match status" value="1"/>
</dbReference>
<sequence>MQIINAQFLKSSSKLSECEEYNLNEVAFLGRSNVGKSSLINTLTNNSKLAKKSQTPGKTRLINFFEVSFSDKKRLIFVDLPGFGYAKVSKSQKEEWNKNLEYFVKNRGQIKVFLHLIDARHDELSIDENLFLYVQSFNKEAKYIRVFTKIDKLNQSQMAKLKNKHKDAFFISSLKKSGFSNLLEFLAQYGI</sequence>
<proteinExistence type="inferred from homology"/>
<dbReference type="NCBIfam" id="TIGR03598">
    <property type="entry name" value="GTPase_YsxC"/>
    <property type="match status" value="1"/>
</dbReference>
<dbReference type="Gene3D" id="3.40.50.300">
    <property type="entry name" value="P-loop containing nucleotide triphosphate hydrolases"/>
    <property type="match status" value="1"/>
</dbReference>
<dbReference type="PANTHER" id="PTHR11649:SF13">
    <property type="entry name" value="ENGB-TYPE G DOMAIN-CONTAINING PROTEIN"/>
    <property type="match status" value="1"/>
</dbReference>
<dbReference type="EMBL" id="JACGBB010000001">
    <property type="protein sequence ID" value="MBZ7986579.1"/>
    <property type="molecule type" value="Genomic_DNA"/>
</dbReference>
<dbReference type="InterPro" id="IPR019987">
    <property type="entry name" value="GTP-bd_ribosome_bio_YsxC"/>
</dbReference>
<evidence type="ECO:0000256" key="4">
    <source>
        <dbReference type="ARBA" id="ARBA00022723"/>
    </source>
</evidence>
<evidence type="ECO:0000256" key="1">
    <source>
        <dbReference type="ARBA" id="ARBA00001946"/>
    </source>
</evidence>
<evidence type="ECO:0000256" key="8">
    <source>
        <dbReference type="ARBA" id="ARBA00023210"/>
    </source>
</evidence>
<accession>A0ABS7WP84</accession>
<dbReference type="Pfam" id="PF01926">
    <property type="entry name" value="MMR_HSR1"/>
    <property type="match status" value="1"/>
</dbReference>
<keyword evidence="3 10" id="KW-0132">Cell division</keyword>
<dbReference type="SUPFAM" id="SSF52540">
    <property type="entry name" value="P-loop containing nucleoside triphosphate hydrolases"/>
    <property type="match status" value="1"/>
</dbReference>
<dbReference type="HAMAP" id="MF_00321">
    <property type="entry name" value="GTPase_EngB"/>
    <property type="match status" value="1"/>
</dbReference>
<protein>
    <recommendedName>
        <fullName evidence="10">Probable GTP-binding protein EngB</fullName>
    </recommendedName>
</protein>
<comment type="caution">
    <text evidence="12">The sequence shown here is derived from an EMBL/GenBank/DDBJ whole genome shotgun (WGS) entry which is preliminary data.</text>
</comment>
<keyword evidence="8 10" id="KW-0717">Septation</keyword>
<evidence type="ECO:0000256" key="10">
    <source>
        <dbReference type="HAMAP-Rule" id="MF_00321"/>
    </source>
</evidence>